<evidence type="ECO:0000256" key="6">
    <source>
        <dbReference type="ARBA" id="ARBA00022801"/>
    </source>
</evidence>
<dbReference type="OrthoDB" id="194468at2759"/>
<dbReference type="GO" id="GO:0005829">
    <property type="term" value="C:cytosol"/>
    <property type="evidence" value="ECO:0007669"/>
    <property type="project" value="TreeGrafter"/>
</dbReference>
<protein>
    <recommendedName>
        <fullName evidence="10">Probable guanine deaminase</fullName>
        <ecNumber evidence="4">3.5.4.3</ecNumber>
    </recommendedName>
    <alternativeName>
        <fullName evidence="11">Guanine aminohydrolase</fullName>
    </alternativeName>
</protein>
<dbReference type="OMA" id="CVHMNDS"/>
<dbReference type="Gene3D" id="3.20.20.140">
    <property type="entry name" value="Metal-dependent hydrolases"/>
    <property type="match status" value="1"/>
</dbReference>
<comment type="pathway">
    <text evidence="2">Purine metabolism; guanine degradation; xanthine from guanine: step 1/1.</text>
</comment>
<dbReference type="GO" id="GO:0008270">
    <property type="term" value="F:zinc ion binding"/>
    <property type="evidence" value="ECO:0007669"/>
    <property type="project" value="TreeGrafter"/>
</dbReference>
<dbReference type="InterPro" id="IPR032466">
    <property type="entry name" value="Metal_Hydrolase"/>
</dbReference>
<evidence type="ECO:0000256" key="8">
    <source>
        <dbReference type="ARBA" id="ARBA00051148"/>
    </source>
</evidence>
<dbReference type="Pfam" id="PF01979">
    <property type="entry name" value="Amidohydro_1"/>
    <property type="match status" value="1"/>
</dbReference>
<dbReference type="Gene3D" id="2.30.40.10">
    <property type="entry name" value="Urease, subunit C, domain 1"/>
    <property type="match status" value="1"/>
</dbReference>
<dbReference type="InterPro" id="IPR011059">
    <property type="entry name" value="Metal-dep_hydrolase_composite"/>
</dbReference>
<evidence type="ECO:0000256" key="1">
    <source>
        <dbReference type="ARBA" id="ARBA00001947"/>
    </source>
</evidence>
<dbReference type="GeneID" id="28898904"/>
<dbReference type="InterPro" id="IPR051607">
    <property type="entry name" value="Metallo-dep_hydrolases"/>
</dbReference>
<dbReference type="SUPFAM" id="SSF51556">
    <property type="entry name" value="Metallo-dependent hydrolases"/>
    <property type="match status" value="1"/>
</dbReference>
<dbReference type="FunCoup" id="A0A165FQC6">
    <property type="interactions" value="143"/>
</dbReference>
<evidence type="ECO:0000256" key="7">
    <source>
        <dbReference type="ARBA" id="ARBA00022833"/>
    </source>
</evidence>
<accession>A0A165FQC6</accession>
<evidence type="ECO:0000259" key="12">
    <source>
        <dbReference type="Pfam" id="PF01979"/>
    </source>
</evidence>
<evidence type="ECO:0000256" key="5">
    <source>
        <dbReference type="ARBA" id="ARBA00022723"/>
    </source>
</evidence>
<comment type="cofactor">
    <cofactor evidence="1">
        <name>Zn(2+)</name>
        <dbReference type="ChEBI" id="CHEBI:29105"/>
    </cofactor>
</comment>
<dbReference type="FunFam" id="3.20.20.140:FF:000022">
    <property type="entry name" value="Guanine deaminase"/>
    <property type="match status" value="1"/>
</dbReference>
<keyword evidence="14" id="KW-1185">Reference proteome</keyword>
<evidence type="ECO:0000256" key="10">
    <source>
        <dbReference type="ARBA" id="ARBA00069860"/>
    </source>
</evidence>
<gene>
    <name evidence="13" type="ORF">L228DRAFT_253700</name>
</gene>
<dbReference type="Proteomes" id="UP000076632">
    <property type="component" value="Unassembled WGS sequence"/>
</dbReference>
<dbReference type="InParanoid" id="A0A165FQC6"/>
<evidence type="ECO:0000256" key="11">
    <source>
        <dbReference type="ARBA" id="ARBA00083147"/>
    </source>
</evidence>
<dbReference type="STRING" id="1328760.A0A165FQC6"/>
<evidence type="ECO:0000256" key="4">
    <source>
        <dbReference type="ARBA" id="ARBA00012781"/>
    </source>
</evidence>
<keyword evidence="7" id="KW-0862">Zinc</keyword>
<dbReference type="RefSeq" id="XP_018186807.1">
    <property type="nucleotide sequence ID" value="XM_018333767.1"/>
</dbReference>
<evidence type="ECO:0000313" key="13">
    <source>
        <dbReference type="EMBL" id="KZF21252.1"/>
    </source>
</evidence>
<dbReference type="InterPro" id="IPR006680">
    <property type="entry name" value="Amidohydro-rel"/>
</dbReference>
<evidence type="ECO:0000256" key="3">
    <source>
        <dbReference type="ARBA" id="ARBA00006745"/>
    </source>
</evidence>
<dbReference type="PANTHER" id="PTHR11271:SF6">
    <property type="entry name" value="GUANINE DEAMINASE"/>
    <property type="match status" value="1"/>
</dbReference>
<keyword evidence="5" id="KW-0479">Metal-binding</keyword>
<dbReference type="GO" id="GO:0006147">
    <property type="term" value="P:guanine catabolic process"/>
    <property type="evidence" value="ECO:0007669"/>
    <property type="project" value="EnsemblFungi"/>
</dbReference>
<evidence type="ECO:0000256" key="9">
    <source>
        <dbReference type="ARBA" id="ARBA00056079"/>
    </source>
</evidence>
<dbReference type="EMBL" id="KV407461">
    <property type="protein sequence ID" value="KZF21252.1"/>
    <property type="molecule type" value="Genomic_DNA"/>
</dbReference>
<comment type="similarity">
    <text evidence="3">Belongs to the metallo-dependent hydrolases superfamily. ATZ/TRZ family.</text>
</comment>
<dbReference type="GO" id="GO:0008892">
    <property type="term" value="F:guanine deaminase activity"/>
    <property type="evidence" value="ECO:0007669"/>
    <property type="project" value="UniProtKB-EC"/>
</dbReference>
<dbReference type="EC" id="3.5.4.3" evidence="4"/>
<feature type="domain" description="Amidohydrolase-related" evidence="12">
    <location>
        <begin position="75"/>
        <end position="454"/>
    </location>
</feature>
<comment type="function">
    <text evidence="9">Catalyzes the hydrolytic deamination of guanine, producing xanthine and ammonia.</text>
</comment>
<reference evidence="13 14" key="1">
    <citation type="journal article" date="2016" name="Fungal Biol.">
        <title>The genome of Xylona heveae provides a window into fungal endophytism.</title>
        <authorList>
            <person name="Gazis R."/>
            <person name="Kuo A."/>
            <person name="Riley R."/>
            <person name="LaButti K."/>
            <person name="Lipzen A."/>
            <person name="Lin J."/>
            <person name="Amirebrahimi M."/>
            <person name="Hesse C.N."/>
            <person name="Spatafora J.W."/>
            <person name="Henrissat B."/>
            <person name="Hainaut M."/>
            <person name="Grigoriev I.V."/>
            <person name="Hibbett D.S."/>
        </authorList>
    </citation>
    <scope>NUCLEOTIDE SEQUENCE [LARGE SCALE GENOMIC DNA]</scope>
    <source>
        <strain evidence="13 14">TC161</strain>
    </source>
</reference>
<dbReference type="AlphaFoldDB" id="A0A165FQC6"/>
<evidence type="ECO:0000256" key="2">
    <source>
        <dbReference type="ARBA" id="ARBA00004984"/>
    </source>
</evidence>
<dbReference type="PANTHER" id="PTHR11271">
    <property type="entry name" value="GUANINE DEAMINASE"/>
    <property type="match status" value="1"/>
</dbReference>
<sequence length="459" mass="49816">MTKPQGLHQTVYAGAFVHSTDLNELEICENGAIGVDEDGKIAFVERNVEDLNAVVEKHGWKSPVLVRAPDCGFFFPGFIDTHIHASQYPNAGIFGKSTLLDWLETYTFPLESSLSSRPKAKTVYTRCVQRTLSHGTTTAAYYATAHAGSTNLLSDVCLQLGQRAFIGRCNMDSLAPDWYKDSSASTAVDDTRETIAHIASIDPEHKLITPILTPRFAPSCSSELLTQLGKLHAETGLPCQTHISENIPELELVQKLFPQYSSYADVYDAHGLLTPGMVLAHAVYLTPKEQALIKARDAKISHCPASNSSLSSGCARVRTLLDQGITVGLGTDISGGYSPSVLEAARQAALVSRHVAMTDGDAAKLSVEEVLYLSTKGGARVMGLDAKVGSFDKGLEWDAQMISLGVVPEGGTMGNVDEGPVDIFGWESWDERVAKWVYNGDDRNTRAVWVRGHKVHQKP</sequence>
<keyword evidence="6 13" id="KW-0378">Hydrolase</keyword>
<evidence type="ECO:0000313" key="14">
    <source>
        <dbReference type="Proteomes" id="UP000076632"/>
    </source>
</evidence>
<organism evidence="13 14">
    <name type="scientific">Xylona heveae (strain CBS 132557 / TC161)</name>
    <dbReference type="NCBI Taxonomy" id="1328760"/>
    <lineage>
        <taxon>Eukaryota</taxon>
        <taxon>Fungi</taxon>
        <taxon>Dikarya</taxon>
        <taxon>Ascomycota</taxon>
        <taxon>Pezizomycotina</taxon>
        <taxon>Xylonomycetes</taxon>
        <taxon>Xylonales</taxon>
        <taxon>Xylonaceae</taxon>
        <taxon>Xylona</taxon>
    </lineage>
</organism>
<proteinExistence type="inferred from homology"/>
<comment type="catalytic activity">
    <reaction evidence="8">
        <text>guanine + H2O + H(+) = xanthine + NH4(+)</text>
        <dbReference type="Rhea" id="RHEA:14665"/>
        <dbReference type="ChEBI" id="CHEBI:15377"/>
        <dbReference type="ChEBI" id="CHEBI:15378"/>
        <dbReference type="ChEBI" id="CHEBI:16235"/>
        <dbReference type="ChEBI" id="CHEBI:17712"/>
        <dbReference type="ChEBI" id="CHEBI:28938"/>
        <dbReference type="EC" id="3.5.4.3"/>
    </reaction>
</comment>
<name>A0A165FQC6_XYLHT</name>